<comment type="caution">
    <text evidence="2">The sequence shown here is derived from an EMBL/GenBank/DDBJ whole genome shotgun (WGS) entry which is preliminary data.</text>
</comment>
<dbReference type="EMBL" id="BFCG01000010">
    <property type="protein sequence ID" value="GBG35621.1"/>
    <property type="molecule type" value="Genomic_DNA"/>
</dbReference>
<reference evidence="2" key="1">
    <citation type="journal article" date="2018" name="J. Virol.">
        <title>Crustacean Genome Exploration Reveals the Evolutionary Origin of White Spot Syndrome Virus.</title>
        <authorList>
            <person name="Kawato S."/>
            <person name="Shitara A."/>
            <person name="Wang Y."/>
            <person name="Nozaki R."/>
            <person name="Kondo H."/>
            <person name="Hirono I."/>
        </authorList>
    </citation>
    <scope>NUCLEOTIDE SEQUENCE</scope>
    <source>
        <strain evidence="2">Kochi-1</strain>
    </source>
</reference>
<name>A0A401IPV0_9VIRU</name>
<organism evidence="2">
    <name type="scientific">Sesarmops intermedium nimavirus</name>
    <dbReference type="NCBI Taxonomy" id="2133796"/>
    <lineage>
        <taxon>Viruses</taxon>
        <taxon>Viruses incertae sedis</taxon>
        <taxon>Naldaviricetes</taxon>
        <taxon>Nimaviridae</taxon>
    </lineage>
</organism>
<accession>A0A401IPV0</accession>
<sequence>MDYLSLLAEGYGNNKEAATELFKNSVPAFTRDEKNIVNEVLKDITNGVTGKDDYLTTENVIADPTTKRRITSFLTMNAVLQSCEIKHPTVNSTTLSDIQNAMAIPTSDIVVLSPEHVTNNIVVTADSAMRSQMRFGFDAVTEILKNCCASHTVIHSILKSALMTLYEKVKEWGPQQLETPGQEMALCTILQSLGKIREIVKEAKKSTTRKIVKSNSSCGRCKAKGHGSSTIITPFINRVNAKYDDSTSSAMRAIDSQNYNLPPEFLVRGGKKPRNPMADDLGGCSFTSSSNISSMTENWATGRVKERAKRARLDTSMRFIMDQFNKDKPAVVTKDTRPLISPLSPETSQEEKEITPPKSTPAGPMDGVLTPTADLESTMMESRGQMPGAQFIKSRDVANNKSINRYASRGSGINMGPYRTRLTL</sequence>
<protein>
    <submittedName>
        <fullName evidence="2">Wsv131-like protein</fullName>
    </submittedName>
</protein>
<evidence type="ECO:0000256" key="1">
    <source>
        <dbReference type="SAM" id="MobiDB-lite"/>
    </source>
</evidence>
<feature type="region of interest" description="Disordered" evidence="1">
    <location>
        <begin position="331"/>
        <end position="371"/>
    </location>
</feature>
<evidence type="ECO:0000313" key="2">
    <source>
        <dbReference type="EMBL" id="GBG35621.1"/>
    </source>
</evidence>
<proteinExistence type="predicted"/>